<dbReference type="AlphaFoldDB" id="D2U0S3"/>
<protein>
    <submittedName>
        <fullName evidence="2">Protein-disulfide isomerase DsbA family</fullName>
    </submittedName>
</protein>
<dbReference type="SUPFAM" id="SSF52833">
    <property type="entry name" value="Thioredoxin-like"/>
    <property type="match status" value="1"/>
</dbReference>
<evidence type="ECO:0000259" key="1">
    <source>
        <dbReference type="Pfam" id="PF13462"/>
    </source>
</evidence>
<dbReference type="EMBL" id="FN545218">
    <property type="protein sequence ID" value="CBA74060.1"/>
    <property type="molecule type" value="Genomic_DNA"/>
</dbReference>
<dbReference type="InterPro" id="IPR036249">
    <property type="entry name" value="Thioredoxin-like_sf"/>
</dbReference>
<gene>
    <name evidence="2" type="ORF">ARN_21110</name>
</gene>
<dbReference type="Gene3D" id="3.40.30.10">
    <property type="entry name" value="Glutaredoxin"/>
    <property type="match status" value="1"/>
</dbReference>
<dbReference type="GO" id="GO:0016853">
    <property type="term" value="F:isomerase activity"/>
    <property type="evidence" value="ECO:0007669"/>
    <property type="project" value="UniProtKB-KW"/>
</dbReference>
<evidence type="ECO:0000313" key="2">
    <source>
        <dbReference type="EMBL" id="CBA74060.1"/>
    </source>
</evidence>
<dbReference type="PANTHER" id="PTHR35272:SF3">
    <property type="entry name" value="THIOL:DISULFIDE INTERCHANGE PROTEIN DSBC"/>
    <property type="match status" value="1"/>
</dbReference>
<dbReference type="Pfam" id="PF13462">
    <property type="entry name" value="Thioredoxin_4"/>
    <property type="match status" value="1"/>
</dbReference>
<organism evidence="2">
    <name type="scientific">Arsenophonus nasoniae</name>
    <name type="common">son-killer infecting Nasonia vitripennis</name>
    <dbReference type="NCBI Taxonomy" id="638"/>
    <lineage>
        <taxon>Bacteria</taxon>
        <taxon>Pseudomonadati</taxon>
        <taxon>Pseudomonadota</taxon>
        <taxon>Gammaproteobacteria</taxon>
        <taxon>Enterobacterales</taxon>
        <taxon>Morganellaceae</taxon>
        <taxon>Arsenophonus</taxon>
    </lineage>
</organism>
<name>D2U0S3_9GAMM</name>
<accession>D2U0S3</accession>
<dbReference type="PANTHER" id="PTHR35272">
    <property type="entry name" value="THIOL:DISULFIDE INTERCHANGE PROTEIN DSBC-RELATED"/>
    <property type="match status" value="1"/>
</dbReference>
<sequence>MVSVIGVVGFGIWKLYQANTKTNALLTSLVKQQEVSNKELAKLRSSFNKIIELSENSNVPSHPQQKRQPARDSSLNIETVKINKDVLTYGSKDARFSLVTYMDFQCTYCQRLAATPRSLVDSANEGLVNWKWKNSPLPMHEPMATEQAKKYICAGKQDEKNYWDIIASWGSKNLDLTDAAITAKYKLDLAKYEACLKDASGEIKNIIENDKAESQALGISATPTTIIIDNKTGKMKPIIGALPMEQFINTIEEMAKE</sequence>
<reference evidence="2" key="1">
    <citation type="journal article" date="2010" name="Insect Mol. Biol.">
        <title>The draft genome sequence of Arsenophonus nasoniae, son-killer bacterium of Nasonia vitripennis, reveals genes associated with virulence and symbiosis.</title>
        <authorList>
            <person name="Wilkes T."/>
            <person name="Darby A.C."/>
            <person name="Choi J."/>
            <person name="Colborne J.K."/>
            <person name="Werren J.H."/>
            <person name="Hurst G.D.D."/>
        </authorList>
    </citation>
    <scope>NUCLEOTIDE SEQUENCE</scope>
</reference>
<feature type="domain" description="Thioredoxin-like fold" evidence="1">
    <location>
        <begin position="87"/>
        <end position="232"/>
    </location>
</feature>
<dbReference type="InterPro" id="IPR051470">
    <property type="entry name" value="Thiol:disulfide_interchange"/>
</dbReference>
<proteinExistence type="predicted"/>
<keyword evidence="2" id="KW-0413">Isomerase</keyword>
<dbReference type="InterPro" id="IPR012336">
    <property type="entry name" value="Thioredoxin-like_fold"/>
</dbReference>